<comment type="caution">
    <text evidence="1">The sequence shown here is derived from an EMBL/GenBank/DDBJ whole genome shotgun (WGS) entry which is preliminary data.</text>
</comment>
<evidence type="ECO:0000313" key="1">
    <source>
        <dbReference type="EMBL" id="GAH67250.1"/>
    </source>
</evidence>
<dbReference type="EMBL" id="BARU01025507">
    <property type="protein sequence ID" value="GAH67250.1"/>
    <property type="molecule type" value="Genomic_DNA"/>
</dbReference>
<name>X1IDA1_9ZZZZ</name>
<gene>
    <name evidence="1" type="ORF">S03H2_41089</name>
</gene>
<proteinExistence type="predicted"/>
<reference evidence="1" key="1">
    <citation type="journal article" date="2014" name="Front. Microbiol.">
        <title>High frequency of phylogenetically diverse reductive dehalogenase-homologous genes in deep subseafloor sedimentary metagenomes.</title>
        <authorList>
            <person name="Kawai M."/>
            <person name="Futagami T."/>
            <person name="Toyoda A."/>
            <person name="Takaki Y."/>
            <person name="Nishi S."/>
            <person name="Hori S."/>
            <person name="Arai W."/>
            <person name="Tsubouchi T."/>
            <person name="Morono Y."/>
            <person name="Uchiyama I."/>
            <person name="Ito T."/>
            <person name="Fujiyama A."/>
            <person name="Inagaki F."/>
            <person name="Takami H."/>
        </authorList>
    </citation>
    <scope>NUCLEOTIDE SEQUENCE</scope>
    <source>
        <strain evidence="1">Expedition CK06-06</strain>
    </source>
</reference>
<protein>
    <submittedName>
        <fullName evidence="1">Uncharacterized protein</fullName>
    </submittedName>
</protein>
<sequence>MFGIGSYFDDNLPPNWIKNDVDLVVIVDSLKCIPKQDWTEVRYEKKQVGDKEIWIGFNSLKGIKNREQFRKESFANYEWSLLELKNPENSTLLFGRNVRDELPEVTALEFDYDNILIRSFYHLNNSFKEGITLKAMQEFTKGSF</sequence>
<dbReference type="AlphaFoldDB" id="X1IDA1"/>
<accession>X1IDA1</accession>
<organism evidence="1">
    <name type="scientific">marine sediment metagenome</name>
    <dbReference type="NCBI Taxonomy" id="412755"/>
    <lineage>
        <taxon>unclassified sequences</taxon>
        <taxon>metagenomes</taxon>
        <taxon>ecological metagenomes</taxon>
    </lineage>
</organism>